<reference evidence="3" key="1">
    <citation type="submission" date="2023-07" db="EMBL/GenBank/DDBJ databases">
        <title>Two novel species in the genus Flavivirga.</title>
        <authorList>
            <person name="Kwon K."/>
        </authorList>
    </citation>
    <scope>NUCLEOTIDE SEQUENCE</scope>
    <source>
        <strain evidence="3">KCTC 52353</strain>
    </source>
</reference>
<name>A0ABT8WE62_9FLAO</name>
<evidence type="ECO:0000313" key="3">
    <source>
        <dbReference type="EMBL" id="MDO5971403.1"/>
    </source>
</evidence>
<comment type="caution">
    <text evidence="3">The sequence shown here is derived from an EMBL/GenBank/DDBJ whole genome shotgun (WGS) entry which is preliminary data.</text>
</comment>
<gene>
    <name evidence="3" type="ORF">Q4Q35_16475</name>
</gene>
<proteinExistence type="predicted"/>
<protein>
    <submittedName>
        <fullName evidence="3">Histidine kinase</fullName>
    </submittedName>
</protein>
<feature type="domain" description="Signal transduction histidine kinase internal region" evidence="2">
    <location>
        <begin position="136"/>
        <end position="214"/>
    </location>
</feature>
<feature type="transmembrane region" description="Helical" evidence="1">
    <location>
        <begin position="94"/>
        <end position="113"/>
    </location>
</feature>
<dbReference type="GO" id="GO:0016301">
    <property type="term" value="F:kinase activity"/>
    <property type="evidence" value="ECO:0007669"/>
    <property type="project" value="UniProtKB-KW"/>
</dbReference>
<keyword evidence="1" id="KW-1133">Transmembrane helix</keyword>
<dbReference type="RefSeq" id="WP_303279119.1">
    <property type="nucleotide sequence ID" value="NZ_JAUOEK010000155.1"/>
</dbReference>
<keyword evidence="3" id="KW-0418">Kinase</keyword>
<dbReference type="InterPro" id="IPR050640">
    <property type="entry name" value="Bact_2-comp_sensor_kinase"/>
</dbReference>
<dbReference type="InterPro" id="IPR010559">
    <property type="entry name" value="Sig_transdc_His_kin_internal"/>
</dbReference>
<accession>A0ABT8WE62</accession>
<dbReference type="SUPFAM" id="SSF55874">
    <property type="entry name" value="ATPase domain of HSP90 chaperone/DNA topoisomerase II/histidine kinase"/>
    <property type="match status" value="1"/>
</dbReference>
<dbReference type="Gene3D" id="3.30.565.10">
    <property type="entry name" value="Histidine kinase-like ATPase, C-terminal domain"/>
    <property type="match status" value="1"/>
</dbReference>
<feature type="transmembrane region" description="Helical" evidence="1">
    <location>
        <begin position="20"/>
        <end position="37"/>
    </location>
</feature>
<dbReference type="Pfam" id="PF06580">
    <property type="entry name" value="His_kinase"/>
    <property type="match status" value="1"/>
</dbReference>
<dbReference type="EMBL" id="JAUOEK010000155">
    <property type="protein sequence ID" value="MDO5971403.1"/>
    <property type="molecule type" value="Genomic_DNA"/>
</dbReference>
<organism evidence="3 4">
    <name type="scientific">Flavivirga aquimarina</name>
    <dbReference type="NCBI Taxonomy" id="2027862"/>
    <lineage>
        <taxon>Bacteria</taxon>
        <taxon>Pseudomonadati</taxon>
        <taxon>Bacteroidota</taxon>
        <taxon>Flavobacteriia</taxon>
        <taxon>Flavobacteriales</taxon>
        <taxon>Flavobacteriaceae</taxon>
        <taxon>Flavivirga</taxon>
    </lineage>
</organism>
<evidence type="ECO:0000259" key="2">
    <source>
        <dbReference type="Pfam" id="PF06580"/>
    </source>
</evidence>
<keyword evidence="1" id="KW-0472">Membrane</keyword>
<keyword evidence="1" id="KW-0812">Transmembrane</keyword>
<dbReference type="Proteomes" id="UP001176883">
    <property type="component" value="Unassembled WGS sequence"/>
</dbReference>
<sequence length="323" mass="37732">MPYILSYGQEQDLNRVIAHFWIPLVFYAGIFYINYFIIIDRFLFIKKTWQFIIINGVLIAFFLLLKEQIEDIFFQELARKSSKNSEKVGPPLKILIYIQTLSYMAPLLFSIAIKTTKRWVKTEAERKEAANYKLQSELQHLHYQLQPHFFFNSLNNIYALVDSSPEQAKTSIHSLSKLMRYMLYETNMELVPLSKEIDFMKKYIDLMKLRVSDKTEVTYSFPSEDTGIKIAPLLFISLIENAFKHGVSASKESLINIAMTCEEESVLFIIENDNFPKKTDDKSGSGIGLKNLEKRLQLLYPNKHSFKTIVKDERFLVTLEIET</sequence>
<dbReference type="PANTHER" id="PTHR34220:SF7">
    <property type="entry name" value="SENSOR HISTIDINE KINASE YPDA"/>
    <property type="match status" value="1"/>
</dbReference>
<keyword evidence="3" id="KW-0808">Transferase</keyword>
<dbReference type="PANTHER" id="PTHR34220">
    <property type="entry name" value="SENSOR HISTIDINE KINASE YPDA"/>
    <property type="match status" value="1"/>
</dbReference>
<dbReference type="InterPro" id="IPR036890">
    <property type="entry name" value="HATPase_C_sf"/>
</dbReference>
<keyword evidence="4" id="KW-1185">Reference proteome</keyword>
<evidence type="ECO:0000313" key="4">
    <source>
        <dbReference type="Proteomes" id="UP001176883"/>
    </source>
</evidence>
<evidence type="ECO:0000256" key="1">
    <source>
        <dbReference type="SAM" id="Phobius"/>
    </source>
</evidence>
<feature type="transmembrane region" description="Helical" evidence="1">
    <location>
        <begin position="49"/>
        <end position="65"/>
    </location>
</feature>